<feature type="domain" description="FAD-binding" evidence="8">
    <location>
        <begin position="12"/>
        <end position="56"/>
    </location>
</feature>
<keyword evidence="6" id="KW-0503">Monooxygenase</keyword>
<evidence type="ECO:0000256" key="7">
    <source>
        <dbReference type="SAM" id="MobiDB-lite"/>
    </source>
</evidence>
<keyword evidence="4" id="KW-0274">FAD</keyword>
<comment type="pathway">
    <text evidence="1">Secondary metabolite biosynthesis.</text>
</comment>
<comment type="similarity">
    <text evidence="2">Belongs to the paxM FAD-dependent monooxygenase family.</text>
</comment>
<protein>
    <recommendedName>
        <fullName evidence="8">FAD-binding domain-containing protein</fullName>
    </recommendedName>
</protein>
<feature type="region of interest" description="Disordered" evidence="7">
    <location>
        <begin position="53"/>
        <end position="77"/>
    </location>
</feature>
<evidence type="ECO:0000256" key="4">
    <source>
        <dbReference type="ARBA" id="ARBA00022827"/>
    </source>
</evidence>
<reference evidence="9 10" key="1">
    <citation type="submission" date="2024-02" db="EMBL/GenBank/DDBJ databases">
        <title>De novo assembly and annotation of 12 fungi associated with fruit tree decline syndrome in Ontario, Canada.</title>
        <authorList>
            <person name="Sulman M."/>
            <person name="Ellouze W."/>
            <person name="Ilyukhin E."/>
        </authorList>
    </citation>
    <scope>NUCLEOTIDE SEQUENCE [LARGE SCALE GENOMIC DNA]</scope>
    <source>
        <strain evidence="9 10">M11/M66-122</strain>
    </source>
</reference>
<evidence type="ECO:0000259" key="8">
    <source>
        <dbReference type="Pfam" id="PF01494"/>
    </source>
</evidence>
<comment type="caution">
    <text evidence="9">The sequence shown here is derived from an EMBL/GenBank/DDBJ whole genome shotgun (WGS) entry which is preliminary data.</text>
</comment>
<accession>A0AAN9UBS8</accession>
<evidence type="ECO:0000256" key="1">
    <source>
        <dbReference type="ARBA" id="ARBA00005179"/>
    </source>
</evidence>
<dbReference type="InterPro" id="IPR002938">
    <property type="entry name" value="FAD-bd"/>
</dbReference>
<proteinExistence type="inferred from homology"/>
<dbReference type="PRINTS" id="PR00420">
    <property type="entry name" value="RNGMNOXGNASE"/>
</dbReference>
<organism evidence="9 10">
    <name type="scientific">Diatrype stigma</name>
    <dbReference type="NCBI Taxonomy" id="117547"/>
    <lineage>
        <taxon>Eukaryota</taxon>
        <taxon>Fungi</taxon>
        <taxon>Dikarya</taxon>
        <taxon>Ascomycota</taxon>
        <taxon>Pezizomycotina</taxon>
        <taxon>Sordariomycetes</taxon>
        <taxon>Xylariomycetidae</taxon>
        <taxon>Xylariales</taxon>
        <taxon>Diatrypaceae</taxon>
        <taxon>Diatrype</taxon>
    </lineage>
</organism>
<dbReference type="GO" id="GO:0071949">
    <property type="term" value="F:FAD binding"/>
    <property type="evidence" value="ECO:0007669"/>
    <property type="project" value="InterPro"/>
</dbReference>
<feature type="non-terminal residue" evidence="9">
    <location>
        <position position="1"/>
    </location>
</feature>
<evidence type="ECO:0000256" key="3">
    <source>
        <dbReference type="ARBA" id="ARBA00022630"/>
    </source>
</evidence>
<evidence type="ECO:0000256" key="6">
    <source>
        <dbReference type="ARBA" id="ARBA00023033"/>
    </source>
</evidence>
<dbReference type="GO" id="GO:0004497">
    <property type="term" value="F:monooxygenase activity"/>
    <property type="evidence" value="ECO:0007669"/>
    <property type="project" value="UniProtKB-KW"/>
</dbReference>
<dbReference type="PANTHER" id="PTHR13789:SF309">
    <property type="entry name" value="PUTATIVE (AFU_ORTHOLOGUE AFUA_6G14510)-RELATED"/>
    <property type="match status" value="1"/>
</dbReference>
<name>A0AAN9UBS8_9PEZI</name>
<dbReference type="Proteomes" id="UP001320420">
    <property type="component" value="Unassembled WGS sequence"/>
</dbReference>
<dbReference type="SUPFAM" id="SSF51905">
    <property type="entry name" value="FAD/NAD(P)-binding domain"/>
    <property type="match status" value="1"/>
</dbReference>
<gene>
    <name evidence="9" type="ORF">SLS62_010075</name>
</gene>
<keyword evidence="10" id="KW-1185">Reference proteome</keyword>
<keyword evidence="5" id="KW-0560">Oxidoreductase</keyword>
<evidence type="ECO:0000313" key="10">
    <source>
        <dbReference type="Proteomes" id="UP001320420"/>
    </source>
</evidence>
<evidence type="ECO:0000256" key="2">
    <source>
        <dbReference type="ARBA" id="ARBA00007992"/>
    </source>
</evidence>
<dbReference type="Gene3D" id="3.50.50.60">
    <property type="entry name" value="FAD/NAD(P)-binding domain"/>
    <property type="match status" value="1"/>
</dbReference>
<dbReference type="EMBL" id="JAKJXP020000117">
    <property type="protein sequence ID" value="KAK7744718.1"/>
    <property type="molecule type" value="Genomic_DNA"/>
</dbReference>
<evidence type="ECO:0000313" key="9">
    <source>
        <dbReference type="EMBL" id="KAK7744718.1"/>
    </source>
</evidence>
<dbReference type="InterPro" id="IPR050493">
    <property type="entry name" value="FAD-dep_Monooxygenase_BioMet"/>
</dbReference>
<dbReference type="PANTHER" id="PTHR13789">
    <property type="entry name" value="MONOOXYGENASE"/>
    <property type="match status" value="1"/>
</dbReference>
<keyword evidence="3" id="KW-0285">Flavoprotein</keyword>
<dbReference type="Pfam" id="PF01494">
    <property type="entry name" value="FAD_binding_3"/>
    <property type="match status" value="1"/>
</dbReference>
<dbReference type="InterPro" id="IPR036188">
    <property type="entry name" value="FAD/NAD-bd_sf"/>
</dbReference>
<dbReference type="AlphaFoldDB" id="A0AAN9UBS8"/>
<evidence type="ECO:0000256" key="5">
    <source>
        <dbReference type="ARBA" id="ARBA00023002"/>
    </source>
</evidence>
<sequence>LKFGLFDRQALDAAQWHSARCVLVGDAAHPTSPHLGQGANQALEDCYHLSEALPALTSPPDQDQDQDQEEGKGRPRTLTLKDVDLEQIFAAYARKRQPRTAALVRGARAAGERRVVTTGCRDCEARNQRVAAEWRDLDAVAARFDNLCREPFNAPTR</sequence>